<dbReference type="EMBL" id="DXEV01000227">
    <property type="protein sequence ID" value="HIX58083.1"/>
    <property type="molecule type" value="Genomic_DNA"/>
</dbReference>
<proteinExistence type="predicted"/>
<evidence type="ECO:0000313" key="1">
    <source>
        <dbReference type="EMBL" id="HIX58083.1"/>
    </source>
</evidence>
<evidence type="ECO:0000313" key="2">
    <source>
        <dbReference type="Proteomes" id="UP000886829"/>
    </source>
</evidence>
<comment type="caution">
    <text evidence="1">The sequence shown here is derived from an EMBL/GenBank/DDBJ whole genome shotgun (WGS) entry which is preliminary data.</text>
</comment>
<reference evidence="1" key="1">
    <citation type="journal article" date="2021" name="PeerJ">
        <title>Extensive microbial diversity within the chicken gut microbiome revealed by metagenomics and culture.</title>
        <authorList>
            <person name="Gilroy R."/>
            <person name="Ravi A."/>
            <person name="Getino M."/>
            <person name="Pursley I."/>
            <person name="Horton D.L."/>
            <person name="Alikhan N.F."/>
            <person name="Baker D."/>
            <person name="Gharbi K."/>
            <person name="Hall N."/>
            <person name="Watson M."/>
            <person name="Adriaenssens E.M."/>
            <person name="Foster-Nyarko E."/>
            <person name="Jarju S."/>
            <person name="Secka A."/>
            <person name="Antonio M."/>
            <person name="Oren A."/>
            <person name="Chaudhuri R.R."/>
            <person name="La Ragione R."/>
            <person name="Hildebrand F."/>
            <person name="Pallen M.J."/>
        </authorList>
    </citation>
    <scope>NUCLEOTIDE SEQUENCE</scope>
    <source>
        <strain evidence="1">USASDec5-558</strain>
    </source>
</reference>
<accession>A0A9D1WFF1</accession>
<dbReference type="Proteomes" id="UP000886829">
    <property type="component" value="Unassembled WGS sequence"/>
</dbReference>
<protein>
    <submittedName>
        <fullName evidence="1">Uncharacterized protein</fullName>
    </submittedName>
</protein>
<dbReference type="AlphaFoldDB" id="A0A9D1WFF1"/>
<gene>
    <name evidence="1" type="ORF">H9850_11555</name>
</gene>
<sequence length="73" mass="8148">MQAQLNALIRNGTAATAKMFENDPEKRDLVAKLKAVKNWNYNLLGECLGVHGTTVSRYCHSTGLKIKARKTRC</sequence>
<reference evidence="1" key="2">
    <citation type="submission" date="2021-04" db="EMBL/GenBank/DDBJ databases">
        <authorList>
            <person name="Gilroy R."/>
        </authorList>
    </citation>
    <scope>NUCLEOTIDE SEQUENCE</scope>
    <source>
        <strain evidence="1">USASDec5-558</strain>
    </source>
</reference>
<organism evidence="1 2">
    <name type="scientific">Candidatus Anaerobiospirillum pullistercoris</name>
    <dbReference type="NCBI Taxonomy" id="2838452"/>
    <lineage>
        <taxon>Bacteria</taxon>
        <taxon>Pseudomonadati</taxon>
        <taxon>Pseudomonadota</taxon>
        <taxon>Gammaproteobacteria</taxon>
        <taxon>Aeromonadales</taxon>
        <taxon>Succinivibrionaceae</taxon>
        <taxon>Anaerobiospirillum</taxon>
    </lineage>
</organism>
<name>A0A9D1WFF1_9GAMM</name>